<dbReference type="GO" id="GO:0061630">
    <property type="term" value="F:ubiquitin protein ligase activity"/>
    <property type="evidence" value="ECO:0007669"/>
    <property type="project" value="InterPro"/>
</dbReference>
<dbReference type="SUPFAM" id="SSF57850">
    <property type="entry name" value="RING/U-box"/>
    <property type="match status" value="1"/>
</dbReference>
<dbReference type="Gene3D" id="3.30.710.10">
    <property type="entry name" value="Potassium Channel Kv1.1, Chain A"/>
    <property type="match status" value="1"/>
</dbReference>
<name>A0A8H7MN02_9PLEO</name>
<dbReference type="GO" id="GO:0008270">
    <property type="term" value="F:zinc ion binding"/>
    <property type="evidence" value="ECO:0007669"/>
    <property type="project" value="UniProtKB-KW"/>
</dbReference>
<sequence length="284" mass="32025">MTVTRSRGAVHKVKKHKPILFGGTFVHLLIGPHNRKFSAHEDVLCSRSAYFKKRFQEVRKDIDGECAVCIDNLESVAAETVFCRTCGQNFHNKCMDQWLQTMNTCPTCRTVWKKWPNMRSSTLDQLDPEGFEVYVQWLYSHQIPSYGSDKDANARCIRMLKAHLLGNTIKDNDFLLAVRNEIVETAVEAGLEYSAIDFAYKNTLKPCSLRQFLVDLYALTGDAQSLKEGNVSHLFLIDMVQSFIGKSRNLSEGADVWSMLVAEGHIEGNSPVPKEGAEVEDGND</sequence>
<dbReference type="Pfam" id="PF13639">
    <property type="entry name" value="zf-RING_2"/>
    <property type="match status" value="1"/>
</dbReference>
<dbReference type="InterPro" id="IPR039903">
    <property type="entry name" value="Zswim2"/>
</dbReference>
<dbReference type="PANTHER" id="PTHR21540">
    <property type="entry name" value="RING FINGER AND SWIM DOMAIN-CONTAINING PROTEIN 2"/>
    <property type="match status" value="1"/>
</dbReference>
<dbReference type="CDD" id="cd18186">
    <property type="entry name" value="BTB_POZ_ZBTB_KLHL-like"/>
    <property type="match status" value="1"/>
</dbReference>
<dbReference type="OrthoDB" id="8062037at2759"/>
<dbReference type="AlphaFoldDB" id="A0A8H7MN02"/>
<evidence type="ECO:0000313" key="5">
    <source>
        <dbReference type="Proteomes" id="UP000651452"/>
    </source>
</evidence>
<feature type="domain" description="RING-type" evidence="2">
    <location>
        <begin position="66"/>
        <end position="109"/>
    </location>
</feature>
<comment type="caution">
    <text evidence="4">The sequence shown here is derived from an EMBL/GenBank/DDBJ whole genome shotgun (WGS) entry which is preliminary data.</text>
</comment>
<dbReference type="EMBL" id="RZGK01000002">
    <property type="protein sequence ID" value="KAF9701047.1"/>
    <property type="molecule type" value="Genomic_DNA"/>
</dbReference>
<dbReference type="SUPFAM" id="SSF54695">
    <property type="entry name" value="POZ domain"/>
    <property type="match status" value="1"/>
</dbReference>
<keyword evidence="5" id="KW-1185">Reference proteome</keyword>
<evidence type="ECO:0008006" key="6">
    <source>
        <dbReference type="Google" id="ProtNLM"/>
    </source>
</evidence>
<evidence type="ECO:0000259" key="3">
    <source>
        <dbReference type="PROSITE" id="PS50097"/>
    </source>
</evidence>
<gene>
    <name evidence="4" type="ORF">EKO04_000471</name>
</gene>
<dbReference type="InterPro" id="IPR011333">
    <property type="entry name" value="SKP1/BTB/POZ_sf"/>
</dbReference>
<dbReference type="Proteomes" id="UP000651452">
    <property type="component" value="Unassembled WGS sequence"/>
</dbReference>
<dbReference type="PROSITE" id="PS50097">
    <property type="entry name" value="BTB"/>
    <property type="match status" value="1"/>
</dbReference>
<dbReference type="Gene3D" id="3.30.40.10">
    <property type="entry name" value="Zinc/RING finger domain, C3HC4 (zinc finger)"/>
    <property type="match status" value="1"/>
</dbReference>
<evidence type="ECO:0000256" key="1">
    <source>
        <dbReference type="PROSITE-ProRule" id="PRU00175"/>
    </source>
</evidence>
<keyword evidence="1" id="KW-0863">Zinc-finger</keyword>
<reference evidence="4" key="2">
    <citation type="submission" date="2020-09" db="EMBL/GenBank/DDBJ databases">
        <title>Reference genome assembly for Australian Ascochyta lentis isolate Al4.</title>
        <authorList>
            <person name="Lee R.C."/>
            <person name="Farfan-Caceres L.M."/>
            <person name="Debler J.W."/>
            <person name="Williams A.H."/>
            <person name="Henares B.M."/>
        </authorList>
    </citation>
    <scope>NUCLEOTIDE SEQUENCE</scope>
    <source>
        <strain evidence="4">Al4</strain>
    </source>
</reference>
<evidence type="ECO:0000313" key="4">
    <source>
        <dbReference type="EMBL" id="KAF9701047.1"/>
    </source>
</evidence>
<dbReference type="InterPro" id="IPR000210">
    <property type="entry name" value="BTB/POZ_dom"/>
</dbReference>
<dbReference type="PANTHER" id="PTHR21540:SF0">
    <property type="entry name" value="PHD FAMILY PROTEIN"/>
    <property type="match status" value="1"/>
</dbReference>
<dbReference type="InterPro" id="IPR013083">
    <property type="entry name" value="Znf_RING/FYVE/PHD"/>
</dbReference>
<proteinExistence type="predicted"/>
<dbReference type="InterPro" id="IPR001841">
    <property type="entry name" value="Znf_RING"/>
</dbReference>
<feature type="domain" description="BTB" evidence="3">
    <location>
        <begin position="24"/>
        <end position="143"/>
    </location>
</feature>
<reference evidence="4" key="1">
    <citation type="submission" date="2018-12" db="EMBL/GenBank/DDBJ databases">
        <authorList>
            <person name="Syme R.A."/>
            <person name="Farfan-Caceres L."/>
            <person name="Lichtenzveig J."/>
        </authorList>
    </citation>
    <scope>NUCLEOTIDE SEQUENCE</scope>
    <source>
        <strain evidence="4">Al4</strain>
    </source>
</reference>
<keyword evidence="1" id="KW-0862">Zinc</keyword>
<accession>A0A8H7MN02</accession>
<organism evidence="4 5">
    <name type="scientific">Ascochyta lentis</name>
    <dbReference type="NCBI Taxonomy" id="205686"/>
    <lineage>
        <taxon>Eukaryota</taxon>
        <taxon>Fungi</taxon>
        <taxon>Dikarya</taxon>
        <taxon>Ascomycota</taxon>
        <taxon>Pezizomycotina</taxon>
        <taxon>Dothideomycetes</taxon>
        <taxon>Pleosporomycetidae</taxon>
        <taxon>Pleosporales</taxon>
        <taxon>Pleosporineae</taxon>
        <taxon>Didymellaceae</taxon>
        <taxon>Ascochyta</taxon>
    </lineage>
</organism>
<evidence type="ECO:0000259" key="2">
    <source>
        <dbReference type="PROSITE" id="PS50089"/>
    </source>
</evidence>
<dbReference type="PROSITE" id="PS50089">
    <property type="entry name" value="ZF_RING_2"/>
    <property type="match status" value="1"/>
</dbReference>
<protein>
    <recommendedName>
        <fullName evidence="6">RING-type domain-containing protein</fullName>
    </recommendedName>
</protein>
<keyword evidence="1" id="KW-0479">Metal-binding</keyword>